<dbReference type="Gene3D" id="1.10.30.50">
    <property type="match status" value="1"/>
</dbReference>
<keyword evidence="3" id="KW-0255">Endonuclease</keyword>
<feature type="compositionally biased region" description="Basic and acidic residues" evidence="1">
    <location>
        <begin position="87"/>
        <end position="97"/>
    </location>
</feature>
<dbReference type="EMBL" id="CP021056">
    <property type="protein sequence ID" value="QXE25759.1"/>
    <property type="molecule type" value="Genomic_DNA"/>
</dbReference>
<dbReference type="Proteomes" id="UP000683511">
    <property type="component" value="Chromosome"/>
</dbReference>
<dbReference type="CDD" id="cd00085">
    <property type="entry name" value="HNHc"/>
    <property type="match status" value="1"/>
</dbReference>
<evidence type="ECO:0000313" key="3">
    <source>
        <dbReference type="EMBL" id="QXE25759.1"/>
    </source>
</evidence>
<keyword evidence="3" id="KW-0378">Hydrolase</keyword>
<dbReference type="AlphaFoldDB" id="A0A975TBQ4"/>
<reference evidence="3" key="1">
    <citation type="submission" date="2017-04" db="EMBL/GenBank/DDBJ databases">
        <title>Genome deletions in a multicellular cyanobacterial endosymbiont for morphological adaptation in marine diatoms.</title>
        <authorList>
            <person name="Wang Y."/>
            <person name="Gao H."/>
            <person name="Li R."/>
            <person name="Xu X."/>
        </authorList>
    </citation>
    <scope>NUCLEOTIDE SEQUENCE</scope>
    <source>
        <strain evidence="3">FACHB 800</strain>
    </source>
</reference>
<feature type="compositionally biased region" description="Polar residues" evidence="1">
    <location>
        <begin position="102"/>
        <end position="113"/>
    </location>
</feature>
<keyword evidence="4" id="KW-1185">Reference proteome</keyword>
<dbReference type="SMART" id="SM00507">
    <property type="entry name" value="HNHc"/>
    <property type="match status" value="1"/>
</dbReference>
<protein>
    <submittedName>
        <fullName evidence="3">HNH endonuclease domain protein</fullName>
    </submittedName>
</protein>
<sequence length="228" mass="25612">MMAKWVEDIVIALKNLKGVAPLADIYQEVRKVRPSPHPESLTAIVRGTIEDHSSDSARYKGKDLFFSVKGIGSGVWGLRSFVTDTPKASDIEERSDNENEVADNQNNHLSGNQPPGRMLQKTYRILRDTQLACQIKLLHHHRCQLCDTSIVLPNGNSYSEAHHIKPLGRPHNGPDIASNIIVLCPNHHVMLDYGVIKLDSNSIRMNTGHNISQEFIDYHNERVFGVSY</sequence>
<proteinExistence type="predicted"/>
<evidence type="ECO:0000256" key="1">
    <source>
        <dbReference type="SAM" id="MobiDB-lite"/>
    </source>
</evidence>
<gene>
    <name evidence="3" type="ORF">B6N60_04479</name>
</gene>
<dbReference type="InterPro" id="IPR003615">
    <property type="entry name" value="HNH_nuc"/>
</dbReference>
<name>A0A975TBQ4_9NOST</name>
<dbReference type="Pfam" id="PF13391">
    <property type="entry name" value="HNH_2"/>
    <property type="match status" value="1"/>
</dbReference>
<organism evidence="3 4">
    <name type="scientific">Richelia sinica FACHB-800</name>
    <dbReference type="NCBI Taxonomy" id="1357546"/>
    <lineage>
        <taxon>Bacteria</taxon>
        <taxon>Bacillati</taxon>
        <taxon>Cyanobacteriota</taxon>
        <taxon>Cyanophyceae</taxon>
        <taxon>Nostocales</taxon>
        <taxon>Nostocaceae</taxon>
        <taxon>Richelia</taxon>
    </lineage>
</organism>
<evidence type="ECO:0000259" key="2">
    <source>
        <dbReference type="SMART" id="SM00507"/>
    </source>
</evidence>
<feature type="domain" description="HNH nuclease" evidence="2">
    <location>
        <begin position="130"/>
        <end position="189"/>
    </location>
</feature>
<accession>A0A975TBQ4</accession>
<dbReference type="RefSeq" id="WP_242034207.1">
    <property type="nucleotide sequence ID" value="NZ_CP021056.1"/>
</dbReference>
<dbReference type="KEGG" id="rsin:B6N60_04479"/>
<feature type="region of interest" description="Disordered" evidence="1">
    <location>
        <begin position="87"/>
        <end position="116"/>
    </location>
</feature>
<keyword evidence="3" id="KW-0540">Nuclease</keyword>
<evidence type="ECO:0000313" key="4">
    <source>
        <dbReference type="Proteomes" id="UP000683511"/>
    </source>
</evidence>
<dbReference type="GO" id="GO:0004519">
    <property type="term" value="F:endonuclease activity"/>
    <property type="evidence" value="ECO:0007669"/>
    <property type="project" value="UniProtKB-KW"/>
</dbReference>